<dbReference type="AlphaFoldDB" id="A0AAQ3WJU7"/>
<name>A0AAQ3WJU7_PASNO</name>
<accession>A0AAQ3WJU7</accession>
<sequence length="82" mass="9137">TARSNVESVRLTTSVCPSIESLPLLVRGKPRTKSIEMPSHGALGIGRGVYSPYGFKRDLALWHVLQRRTYRSTSLLILGQKK</sequence>
<reference evidence="1 2" key="1">
    <citation type="submission" date="2024-02" db="EMBL/GenBank/DDBJ databases">
        <title>High-quality chromosome-scale genome assembly of Pensacola bahiagrass (Paspalum notatum Flugge var. saurae).</title>
        <authorList>
            <person name="Vega J.M."/>
            <person name="Podio M."/>
            <person name="Orjuela J."/>
            <person name="Siena L.A."/>
            <person name="Pessino S.C."/>
            <person name="Combes M.C."/>
            <person name="Mariac C."/>
            <person name="Albertini E."/>
            <person name="Pupilli F."/>
            <person name="Ortiz J.P.A."/>
            <person name="Leblanc O."/>
        </authorList>
    </citation>
    <scope>NUCLEOTIDE SEQUENCE [LARGE SCALE GENOMIC DNA]</scope>
    <source>
        <strain evidence="1">R1</strain>
        <tissue evidence="1">Leaf</tissue>
    </source>
</reference>
<organism evidence="1 2">
    <name type="scientific">Paspalum notatum var. saurae</name>
    <dbReference type="NCBI Taxonomy" id="547442"/>
    <lineage>
        <taxon>Eukaryota</taxon>
        <taxon>Viridiplantae</taxon>
        <taxon>Streptophyta</taxon>
        <taxon>Embryophyta</taxon>
        <taxon>Tracheophyta</taxon>
        <taxon>Spermatophyta</taxon>
        <taxon>Magnoliopsida</taxon>
        <taxon>Liliopsida</taxon>
        <taxon>Poales</taxon>
        <taxon>Poaceae</taxon>
        <taxon>PACMAD clade</taxon>
        <taxon>Panicoideae</taxon>
        <taxon>Andropogonodae</taxon>
        <taxon>Paspaleae</taxon>
        <taxon>Paspalinae</taxon>
        <taxon>Paspalum</taxon>
    </lineage>
</organism>
<dbReference type="EMBL" id="CP144747">
    <property type="protein sequence ID" value="WVZ64165.1"/>
    <property type="molecule type" value="Genomic_DNA"/>
</dbReference>
<keyword evidence="2" id="KW-1185">Reference proteome</keyword>
<evidence type="ECO:0000313" key="2">
    <source>
        <dbReference type="Proteomes" id="UP001341281"/>
    </source>
</evidence>
<proteinExistence type="predicted"/>
<evidence type="ECO:0000313" key="1">
    <source>
        <dbReference type="EMBL" id="WVZ64165.1"/>
    </source>
</evidence>
<feature type="non-terminal residue" evidence="1">
    <location>
        <position position="1"/>
    </location>
</feature>
<dbReference type="Proteomes" id="UP001341281">
    <property type="component" value="Chromosome 03"/>
</dbReference>
<gene>
    <name evidence="1" type="ORF">U9M48_013728</name>
</gene>
<protein>
    <submittedName>
        <fullName evidence="1">Uncharacterized protein</fullName>
    </submittedName>
</protein>